<protein>
    <submittedName>
        <fullName evidence="1">Uncharacterized protein</fullName>
    </submittedName>
</protein>
<gene>
    <name evidence="1" type="ORF">T190607A01A_30152</name>
</gene>
<proteinExistence type="predicted"/>
<sequence>MTQKVYLSLCFEYFMYICTHNSKHAGVVELVDTLDLGSSAARRGGSTPFTRTS</sequence>
<organism evidence="1 2">
    <name type="scientific">Tenacibaculum platacis</name>
    <dbReference type="NCBI Taxonomy" id="3137852"/>
    <lineage>
        <taxon>Bacteria</taxon>
        <taxon>Pseudomonadati</taxon>
        <taxon>Bacteroidota</taxon>
        <taxon>Flavobacteriia</taxon>
        <taxon>Flavobacteriales</taxon>
        <taxon>Flavobacteriaceae</taxon>
        <taxon>Tenacibaculum</taxon>
    </lineage>
</organism>
<dbReference type="Proteomes" id="UP001497416">
    <property type="component" value="Unassembled WGS sequence"/>
</dbReference>
<comment type="caution">
    <text evidence="1">The sequence shown here is derived from an EMBL/GenBank/DDBJ whole genome shotgun (WGS) entry which is preliminary data.</text>
</comment>
<evidence type="ECO:0000313" key="2">
    <source>
        <dbReference type="Proteomes" id="UP001497416"/>
    </source>
</evidence>
<evidence type="ECO:0000313" key="1">
    <source>
        <dbReference type="EMBL" id="CAL2088564.1"/>
    </source>
</evidence>
<dbReference type="EMBL" id="CAXIXY010000005">
    <property type="protein sequence ID" value="CAL2088564.1"/>
    <property type="molecule type" value="Genomic_DNA"/>
</dbReference>
<keyword evidence="2" id="KW-1185">Reference proteome</keyword>
<reference evidence="1 2" key="1">
    <citation type="submission" date="2024-05" db="EMBL/GenBank/DDBJ databases">
        <authorList>
            <person name="Duchaud E."/>
        </authorList>
    </citation>
    <scope>NUCLEOTIDE SEQUENCE [LARGE SCALE GENOMIC DNA]</scope>
    <source>
        <strain evidence="1">Ena-SAMPLE-TAB-13-05-2024-13:56:06:370-140302</strain>
    </source>
</reference>
<name>A0ABM9P2W3_9FLAO</name>
<accession>A0ABM9P2W3</accession>